<keyword evidence="2" id="KW-1185">Reference proteome</keyword>
<reference evidence="1" key="1">
    <citation type="journal article" date="2019" name="bioRxiv">
        <title>The Genome of the Zebra Mussel, Dreissena polymorpha: A Resource for Invasive Species Research.</title>
        <authorList>
            <person name="McCartney M.A."/>
            <person name="Auch B."/>
            <person name="Kono T."/>
            <person name="Mallez S."/>
            <person name="Zhang Y."/>
            <person name="Obille A."/>
            <person name="Becker A."/>
            <person name="Abrahante J.E."/>
            <person name="Garbe J."/>
            <person name="Badalamenti J.P."/>
            <person name="Herman A."/>
            <person name="Mangelson H."/>
            <person name="Liachko I."/>
            <person name="Sullivan S."/>
            <person name="Sone E.D."/>
            <person name="Koren S."/>
            <person name="Silverstein K.A.T."/>
            <person name="Beckman K.B."/>
            <person name="Gohl D.M."/>
        </authorList>
    </citation>
    <scope>NUCLEOTIDE SEQUENCE</scope>
    <source>
        <strain evidence="1">Duluth1</strain>
        <tissue evidence="1">Whole animal</tissue>
    </source>
</reference>
<protein>
    <submittedName>
        <fullName evidence="1">Uncharacterized protein</fullName>
    </submittedName>
</protein>
<dbReference type="Proteomes" id="UP000828390">
    <property type="component" value="Unassembled WGS sequence"/>
</dbReference>
<gene>
    <name evidence="1" type="ORF">DPMN_079363</name>
</gene>
<dbReference type="AlphaFoldDB" id="A0A9D3YPE0"/>
<proteinExistence type="predicted"/>
<organism evidence="1 2">
    <name type="scientific">Dreissena polymorpha</name>
    <name type="common">Zebra mussel</name>
    <name type="synonym">Mytilus polymorpha</name>
    <dbReference type="NCBI Taxonomy" id="45954"/>
    <lineage>
        <taxon>Eukaryota</taxon>
        <taxon>Metazoa</taxon>
        <taxon>Spiralia</taxon>
        <taxon>Lophotrochozoa</taxon>
        <taxon>Mollusca</taxon>
        <taxon>Bivalvia</taxon>
        <taxon>Autobranchia</taxon>
        <taxon>Heteroconchia</taxon>
        <taxon>Euheterodonta</taxon>
        <taxon>Imparidentia</taxon>
        <taxon>Neoheterodontei</taxon>
        <taxon>Myida</taxon>
        <taxon>Dreissenoidea</taxon>
        <taxon>Dreissenidae</taxon>
        <taxon>Dreissena</taxon>
    </lineage>
</organism>
<name>A0A9D3YPE0_DREPO</name>
<dbReference type="EMBL" id="JAIWYP010000015">
    <property type="protein sequence ID" value="KAH3704307.1"/>
    <property type="molecule type" value="Genomic_DNA"/>
</dbReference>
<accession>A0A9D3YPE0</accession>
<evidence type="ECO:0000313" key="1">
    <source>
        <dbReference type="EMBL" id="KAH3704307.1"/>
    </source>
</evidence>
<sequence>MVSITITAGVMLSVSVQFRPVAHVGVGVNGRETLSARERLQPVLGGHPRYTVGASVPEPASVVVVMNLENRKLL</sequence>
<comment type="caution">
    <text evidence="1">The sequence shown here is derived from an EMBL/GenBank/DDBJ whole genome shotgun (WGS) entry which is preliminary data.</text>
</comment>
<evidence type="ECO:0000313" key="2">
    <source>
        <dbReference type="Proteomes" id="UP000828390"/>
    </source>
</evidence>
<reference evidence="1" key="2">
    <citation type="submission" date="2020-11" db="EMBL/GenBank/DDBJ databases">
        <authorList>
            <person name="McCartney M.A."/>
            <person name="Auch B."/>
            <person name="Kono T."/>
            <person name="Mallez S."/>
            <person name="Becker A."/>
            <person name="Gohl D.M."/>
            <person name="Silverstein K.A.T."/>
            <person name="Koren S."/>
            <person name="Bechman K.B."/>
            <person name="Herman A."/>
            <person name="Abrahante J.E."/>
            <person name="Garbe J."/>
        </authorList>
    </citation>
    <scope>NUCLEOTIDE SEQUENCE</scope>
    <source>
        <strain evidence="1">Duluth1</strain>
        <tissue evidence="1">Whole animal</tissue>
    </source>
</reference>